<gene>
    <name evidence="1" type="primary">RMP1_2</name>
    <name evidence="1" type="ORF">LTR37_008205</name>
</gene>
<dbReference type="EMBL" id="JAUTXU010000059">
    <property type="protein sequence ID" value="KAK3713955.1"/>
    <property type="molecule type" value="Genomic_DNA"/>
</dbReference>
<organism evidence="1 2">
    <name type="scientific">Vermiconidia calcicola</name>
    <dbReference type="NCBI Taxonomy" id="1690605"/>
    <lineage>
        <taxon>Eukaryota</taxon>
        <taxon>Fungi</taxon>
        <taxon>Dikarya</taxon>
        <taxon>Ascomycota</taxon>
        <taxon>Pezizomycotina</taxon>
        <taxon>Dothideomycetes</taxon>
        <taxon>Dothideomycetidae</taxon>
        <taxon>Mycosphaerellales</taxon>
        <taxon>Extremaceae</taxon>
        <taxon>Vermiconidia</taxon>
    </lineage>
</organism>
<evidence type="ECO:0000313" key="1">
    <source>
        <dbReference type="EMBL" id="KAK3713955.1"/>
    </source>
</evidence>
<comment type="caution">
    <text evidence="1">The sequence shown here is derived from an EMBL/GenBank/DDBJ whole genome shotgun (WGS) entry which is preliminary data.</text>
</comment>
<name>A0ACC3NBS5_9PEZI</name>
<keyword evidence="2" id="KW-1185">Reference proteome</keyword>
<proteinExistence type="predicted"/>
<sequence length="240" mass="27016">MEQDGEKKTSKDDLDCLQHLSNLLHLFHHRNKNQHRRSIWWRHFSIFRRQLNAYVADLHTLNEAPASHLESMRKKAKDKALKTRVSERRALWQEVLLAKWQNSFSQLVADGRFAVLGLVLLAIVAETCKVLGITAQLEEVGQLEIGKVLDDFGKEYWADDNEASAADSHGQEDLGEVVARTQDVSVASGAQAEIQSAPQDRSAGRQRCIKKRQLDGTASHLGRKKRKKGDAIDELFSGLG</sequence>
<reference evidence="1" key="1">
    <citation type="submission" date="2023-07" db="EMBL/GenBank/DDBJ databases">
        <title>Black Yeasts Isolated from many extreme environments.</title>
        <authorList>
            <person name="Coleine C."/>
            <person name="Stajich J.E."/>
            <person name="Selbmann L."/>
        </authorList>
    </citation>
    <scope>NUCLEOTIDE SEQUENCE</scope>
    <source>
        <strain evidence="1">CCFEE 5714</strain>
    </source>
</reference>
<evidence type="ECO:0000313" key="2">
    <source>
        <dbReference type="Proteomes" id="UP001281147"/>
    </source>
</evidence>
<protein>
    <submittedName>
        <fullName evidence="1">Ribonuclease MRP protein subunit rmp1</fullName>
    </submittedName>
</protein>
<accession>A0ACC3NBS5</accession>
<dbReference type="Proteomes" id="UP001281147">
    <property type="component" value="Unassembled WGS sequence"/>
</dbReference>